<dbReference type="RefSeq" id="WP_033082626.1">
    <property type="nucleotide sequence ID" value="NZ_JQEC01000034.1"/>
</dbReference>
<gene>
    <name evidence="2" type="ORF">GAB14E_2883</name>
</gene>
<feature type="domain" description="DUF2726" evidence="1">
    <location>
        <begin position="35"/>
        <end position="155"/>
    </location>
</feature>
<protein>
    <recommendedName>
        <fullName evidence="1">DUF2726 domain-containing protein</fullName>
    </recommendedName>
</protein>
<sequence>MELILFALITLVVIVAVLASRLNDNSFPFPFDSKEALFTPAEKNFQNLVEQALGTKYRVLNRVRLSDVVTIRNGVSSRAGQTAAKSAETKYLDFVICDRSSMKLLGAIDLVDTQGRGYKIKKDWFVSGSLEAASIPHLRIKVKANYTLEEIRSCIHTRLLGKSAANFAPQPKIKGRIIPAPMVRARNKSVGALTAAAARAEVEQQTPIMSQLSAGQLGTMPASSLSH</sequence>
<accession>A0A099KPZ8</accession>
<dbReference type="InterPro" id="IPR024402">
    <property type="entry name" value="DUF2726"/>
</dbReference>
<evidence type="ECO:0000313" key="2">
    <source>
        <dbReference type="EMBL" id="KGJ92295.1"/>
    </source>
</evidence>
<evidence type="ECO:0000313" key="3">
    <source>
        <dbReference type="Proteomes" id="UP000029868"/>
    </source>
</evidence>
<dbReference type="Pfam" id="PF10881">
    <property type="entry name" value="DUF2726"/>
    <property type="match status" value="1"/>
</dbReference>
<dbReference type="OrthoDB" id="5600508at2"/>
<comment type="caution">
    <text evidence="2">The sequence shown here is derived from an EMBL/GenBank/DDBJ whole genome shotgun (WGS) entry which is preliminary data.</text>
</comment>
<dbReference type="Proteomes" id="UP000029868">
    <property type="component" value="Unassembled WGS sequence"/>
</dbReference>
<dbReference type="PATRIC" id="fig|28229.3.peg.2603"/>
<evidence type="ECO:0000259" key="1">
    <source>
        <dbReference type="Pfam" id="PF10881"/>
    </source>
</evidence>
<proteinExistence type="predicted"/>
<name>A0A099KPZ8_COLPS</name>
<dbReference type="EMBL" id="JQEC01000034">
    <property type="protein sequence ID" value="KGJ92295.1"/>
    <property type="molecule type" value="Genomic_DNA"/>
</dbReference>
<dbReference type="AlphaFoldDB" id="A0A099KPZ8"/>
<organism evidence="2 3">
    <name type="scientific">Colwellia psychrerythraea</name>
    <name type="common">Vibrio psychroerythus</name>
    <dbReference type="NCBI Taxonomy" id="28229"/>
    <lineage>
        <taxon>Bacteria</taxon>
        <taxon>Pseudomonadati</taxon>
        <taxon>Pseudomonadota</taxon>
        <taxon>Gammaproteobacteria</taxon>
        <taxon>Alteromonadales</taxon>
        <taxon>Colwelliaceae</taxon>
        <taxon>Colwellia</taxon>
    </lineage>
</organism>
<reference evidence="2 3" key="1">
    <citation type="submission" date="2014-08" db="EMBL/GenBank/DDBJ databases">
        <title>Genomic and Phenotypic Diversity of Colwellia psychrerythraea strains from Disparate Marine Basins.</title>
        <authorList>
            <person name="Techtmann S.M."/>
            <person name="Stelling S.C."/>
            <person name="Utturkar S.M."/>
            <person name="Alshibli N."/>
            <person name="Harris A."/>
            <person name="Brown S.D."/>
            <person name="Hazen T.C."/>
        </authorList>
    </citation>
    <scope>NUCLEOTIDE SEQUENCE [LARGE SCALE GENOMIC DNA]</scope>
    <source>
        <strain evidence="2 3">GAB14E</strain>
    </source>
</reference>